<gene>
    <name evidence="3" type="ORF">M422DRAFT_35915</name>
</gene>
<organism evidence="3 4">
    <name type="scientific">Sphaerobolus stellatus (strain SS14)</name>
    <dbReference type="NCBI Taxonomy" id="990650"/>
    <lineage>
        <taxon>Eukaryota</taxon>
        <taxon>Fungi</taxon>
        <taxon>Dikarya</taxon>
        <taxon>Basidiomycota</taxon>
        <taxon>Agaricomycotina</taxon>
        <taxon>Agaricomycetes</taxon>
        <taxon>Phallomycetidae</taxon>
        <taxon>Geastrales</taxon>
        <taxon>Sphaerobolaceae</taxon>
        <taxon>Sphaerobolus</taxon>
    </lineage>
</organism>
<keyword evidence="1" id="KW-0862">Zinc</keyword>
<dbReference type="PROSITE" id="PS50966">
    <property type="entry name" value="ZF_SWIM"/>
    <property type="match status" value="1"/>
</dbReference>
<evidence type="ECO:0000313" key="4">
    <source>
        <dbReference type="Proteomes" id="UP000054279"/>
    </source>
</evidence>
<feature type="domain" description="SWIM-type" evidence="2">
    <location>
        <begin position="52"/>
        <end position="85"/>
    </location>
</feature>
<proteinExistence type="predicted"/>
<reference evidence="3 4" key="1">
    <citation type="submission" date="2014-06" db="EMBL/GenBank/DDBJ databases">
        <title>Evolutionary Origins and Diversification of the Mycorrhizal Mutualists.</title>
        <authorList>
            <consortium name="DOE Joint Genome Institute"/>
            <consortium name="Mycorrhizal Genomics Consortium"/>
            <person name="Kohler A."/>
            <person name="Kuo A."/>
            <person name="Nagy L.G."/>
            <person name="Floudas D."/>
            <person name="Copeland A."/>
            <person name="Barry K.W."/>
            <person name="Cichocki N."/>
            <person name="Veneault-Fourrey C."/>
            <person name="LaButti K."/>
            <person name="Lindquist E.A."/>
            <person name="Lipzen A."/>
            <person name="Lundell T."/>
            <person name="Morin E."/>
            <person name="Murat C."/>
            <person name="Riley R."/>
            <person name="Ohm R."/>
            <person name="Sun H."/>
            <person name="Tunlid A."/>
            <person name="Henrissat B."/>
            <person name="Grigoriev I.V."/>
            <person name="Hibbett D.S."/>
            <person name="Martin F."/>
        </authorList>
    </citation>
    <scope>NUCLEOTIDE SEQUENCE [LARGE SCALE GENOMIC DNA]</scope>
    <source>
        <strain evidence="3 4">SS14</strain>
    </source>
</reference>
<sequence length="93" mass="11219">MTKLVPTYYHKLDALQNYNRRNRLKSSWHKHFKSEWKRCEKAMIGDPENLQYTPNPQAWVCTCPYFTKSRFFICKHLIQLVHTVPPSFFLEAN</sequence>
<keyword evidence="1" id="KW-0479">Metal-binding</keyword>
<keyword evidence="4" id="KW-1185">Reference proteome</keyword>
<evidence type="ECO:0000256" key="1">
    <source>
        <dbReference type="PROSITE-ProRule" id="PRU00325"/>
    </source>
</evidence>
<name>A0A0C9TQ68_SPHS4</name>
<dbReference type="GO" id="GO:0008270">
    <property type="term" value="F:zinc ion binding"/>
    <property type="evidence" value="ECO:0007669"/>
    <property type="project" value="UniProtKB-KW"/>
</dbReference>
<dbReference type="HOGENOM" id="CLU_2401073_0_0_1"/>
<dbReference type="EMBL" id="KN837229">
    <property type="protein sequence ID" value="KIJ32253.1"/>
    <property type="molecule type" value="Genomic_DNA"/>
</dbReference>
<dbReference type="OrthoDB" id="2686996at2759"/>
<evidence type="ECO:0000259" key="2">
    <source>
        <dbReference type="PROSITE" id="PS50966"/>
    </source>
</evidence>
<accession>A0A0C9TQ68</accession>
<keyword evidence="1" id="KW-0863">Zinc-finger</keyword>
<dbReference type="InterPro" id="IPR007527">
    <property type="entry name" value="Znf_SWIM"/>
</dbReference>
<dbReference type="Proteomes" id="UP000054279">
    <property type="component" value="Unassembled WGS sequence"/>
</dbReference>
<dbReference type="AlphaFoldDB" id="A0A0C9TQ68"/>
<evidence type="ECO:0000313" key="3">
    <source>
        <dbReference type="EMBL" id="KIJ32253.1"/>
    </source>
</evidence>
<protein>
    <recommendedName>
        <fullName evidence="2">SWIM-type domain-containing protein</fullName>
    </recommendedName>
</protein>